<reference evidence="1 2" key="1">
    <citation type="submission" date="2021-06" db="EMBL/GenBank/DDBJ databases">
        <title>Caerostris darwini draft genome.</title>
        <authorList>
            <person name="Kono N."/>
            <person name="Arakawa K."/>
        </authorList>
    </citation>
    <scope>NUCLEOTIDE SEQUENCE [LARGE SCALE GENOMIC DNA]</scope>
</reference>
<keyword evidence="2" id="KW-1185">Reference proteome</keyword>
<sequence>MDFEREVSVREGVEVPWMMDGPPPRQLPRLRSGVFESIVLEAPSGSSFALWPGRNHGLICCLASHLIHHSGDTSIPVCISLTCSGMRQ</sequence>
<dbReference type="AlphaFoldDB" id="A0AAV4RMW8"/>
<accession>A0AAV4RMW8</accession>
<protein>
    <submittedName>
        <fullName evidence="1">Uncharacterized protein</fullName>
    </submittedName>
</protein>
<comment type="caution">
    <text evidence="1">The sequence shown here is derived from an EMBL/GenBank/DDBJ whole genome shotgun (WGS) entry which is preliminary data.</text>
</comment>
<organism evidence="1 2">
    <name type="scientific">Caerostris darwini</name>
    <dbReference type="NCBI Taxonomy" id="1538125"/>
    <lineage>
        <taxon>Eukaryota</taxon>
        <taxon>Metazoa</taxon>
        <taxon>Ecdysozoa</taxon>
        <taxon>Arthropoda</taxon>
        <taxon>Chelicerata</taxon>
        <taxon>Arachnida</taxon>
        <taxon>Araneae</taxon>
        <taxon>Araneomorphae</taxon>
        <taxon>Entelegynae</taxon>
        <taxon>Araneoidea</taxon>
        <taxon>Araneidae</taxon>
        <taxon>Caerostris</taxon>
    </lineage>
</organism>
<proteinExistence type="predicted"/>
<dbReference type="Proteomes" id="UP001054837">
    <property type="component" value="Unassembled WGS sequence"/>
</dbReference>
<name>A0AAV4RMW8_9ARAC</name>
<dbReference type="EMBL" id="BPLQ01006370">
    <property type="protein sequence ID" value="GIY21969.1"/>
    <property type="molecule type" value="Genomic_DNA"/>
</dbReference>
<evidence type="ECO:0000313" key="2">
    <source>
        <dbReference type="Proteomes" id="UP001054837"/>
    </source>
</evidence>
<gene>
    <name evidence="1" type="ORF">CDAR_399641</name>
</gene>
<evidence type="ECO:0000313" key="1">
    <source>
        <dbReference type="EMBL" id="GIY21969.1"/>
    </source>
</evidence>